<protein>
    <submittedName>
        <fullName evidence="1">Uncharacterized protein</fullName>
    </submittedName>
</protein>
<sequence length="262" mass="28627">MPLQRHLSTAVVPIGTLDGSRGTVFDESFAHSGIECVSCALCFHLTPDVHTQHVHSEVTDKDADGGDLSDSEIERCLTYSGCFERRGLDCSHTSLDATSALRAKVEPRPQQSPSQFMLSITLQAHPHPGDHFTCSLLDSAAAGKETTHVEWFRLEATRPHLTSRVGRCHSDKTCLGDIGTPFYCQSRQSWASGLGLQTSHAVVRQGNIASNIQMLQIPAPPRQVDDKIVGELVAVLDVEVLQLRRDSKNALQGRRGELPTAR</sequence>
<dbReference type="RefSeq" id="XP_008864071.1">
    <property type="nucleotide sequence ID" value="XM_008865849.1"/>
</dbReference>
<dbReference type="EMBL" id="KI913954">
    <property type="protein sequence ID" value="ETW07978.1"/>
    <property type="molecule type" value="Genomic_DNA"/>
</dbReference>
<dbReference type="AlphaFoldDB" id="A0A024UQU7"/>
<dbReference type="VEuPathDB" id="FungiDB:H310_02365"/>
<proteinExistence type="predicted"/>
<gene>
    <name evidence="1" type="ORF">H310_02365</name>
</gene>
<evidence type="ECO:0000313" key="1">
    <source>
        <dbReference type="EMBL" id="ETW07978.1"/>
    </source>
</evidence>
<reference evidence="1" key="1">
    <citation type="submission" date="2013-12" db="EMBL/GenBank/DDBJ databases">
        <title>The Genome Sequence of Aphanomyces invadans NJM9701.</title>
        <authorList>
            <consortium name="The Broad Institute Genomics Platform"/>
            <person name="Russ C."/>
            <person name="Tyler B."/>
            <person name="van West P."/>
            <person name="Dieguez-Uribeondo J."/>
            <person name="Young S.K."/>
            <person name="Zeng Q."/>
            <person name="Gargeya S."/>
            <person name="Fitzgerald M."/>
            <person name="Abouelleil A."/>
            <person name="Alvarado L."/>
            <person name="Chapman S.B."/>
            <person name="Gainer-Dewar J."/>
            <person name="Goldberg J."/>
            <person name="Griggs A."/>
            <person name="Gujja S."/>
            <person name="Hansen M."/>
            <person name="Howarth C."/>
            <person name="Imamovic A."/>
            <person name="Ireland A."/>
            <person name="Larimer J."/>
            <person name="McCowan C."/>
            <person name="Murphy C."/>
            <person name="Pearson M."/>
            <person name="Poon T.W."/>
            <person name="Priest M."/>
            <person name="Roberts A."/>
            <person name="Saif S."/>
            <person name="Shea T."/>
            <person name="Sykes S."/>
            <person name="Wortman J."/>
            <person name="Nusbaum C."/>
            <person name="Birren B."/>
        </authorList>
    </citation>
    <scope>NUCLEOTIDE SEQUENCE [LARGE SCALE GENOMIC DNA]</scope>
    <source>
        <strain evidence="1">NJM9701</strain>
    </source>
</reference>
<organism evidence="1">
    <name type="scientific">Aphanomyces invadans</name>
    <dbReference type="NCBI Taxonomy" id="157072"/>
    <lineage>
        <taxon>Eukaryota</taxon>
        <taxon>Sar</taxon>
        <taxon>Stramenopiles</taxon>
        <taxon>Oomycota</taxon>
        <taxon>Saprolegniomycetes</taxon>
        <taxon>Saprolegniales</taxon>
        <taxon>Verrucalvaceae</taxon>
        <taxon>Aphanomyces</taxon>
    </lineage>
</organism>
<accession>A0A024UQU7</accession>
<dbReference type="GeneID" id="20079415"/>
<name>A0A024UQU7_9STRA</name>